<evidence type="ECO:0000259" key="1">
    <source>
        <dbReference type="Pfam" id="PF00535"/>
    </source>
</evidence>
<gene>
    <name evidence="2" type="primary">epsH</name>
    <name evidence="2" type="ORF">LuPra_03301</name>
</gene>
<proteinExistence type="predicted"/>
<dbReference type="Proteomes" id="UP000076079">
    <property type="component" value="Chromosome"/>
</dbReference>
<dbReference type="STRING" id="1855912.LuPra_03301"/>
<organism evidence="2 3">
    <name type="scientific">Luteitalea pratensis</name>
    <dbReference type="NCBI Taxonomy" id="1855912"/>
    <lineage>
        <taxon>Bacteria</taxon>
        <taxon>Pseudomonadati</taxon>
        <taxon>Acidobacteriota</taxon>
        <taxon>Vicinamibacteria</taxon>
        <taxon>Vicinamibacterales</taxon>
        <taxon>Vicinamibacteraceae</taxon>
        <taxon>Luteitalea</taxon>
    </lineage>
</organism>
<reference evidence="2 3" key="1">
    <citation type="journal article" date="2016" name="Genome Announc.">
        <title>First Complete Genome Sequence of a Subdivision 6 Acidobacterium Strain.</title>
        <authorList>
            <person name="Huang S."/>
            <person name="Vieira S."/>
            <person name="Bunk B."/>
            <person name="Riedel T."/>
            <person name="Sproer C."/>
            <person name="Overmann J."/>
        </authorList>
    </citation>
    <scope>NUCLEOTIDE SEQUENCE [LARGE SCALE GENOMIC DNA]</scope>
    <source>
        <strain evidence="3">DSM 100886 HEG_-6_39</strain>
    </source>
</reference>
<keyword evidence="2" id="KW-0328">Glycosyltransferase</keyword>
<dbReference type="EMBL" id="CP015136">
    <property type="protein sequence ID" value="AMY10073.1"/>
    <property type="molecule type" value="Genomic_DNA"/>
</dbReference>
<evidence type="ECO:0000313" key="2">
    <source>
        <dbReference type="EMBL" id="AMY10073.1"/>
    </source>
</evidence>
<dbReference type="AlphaFoldDB" id="A0A143PPI5"/>
<reference evidence="3" key="2">
    <citation type="submission" date="2016-04" db="EMBL/GenBank/DDBJ databases">
        <title>First Complete Genome Sequence of a Subdivision 6 Acidobacterium.</title>
        <authorList>
            <person name="Huang S."/>
            <person name="Vieira S."/>
            <person name="Bunk B."/>
            <person name="Riedel T."/>
            <person name="Sproeer C."/>
            <person name="Overmann J."/>
        </authorList>
    </citation>
    <scope>NUCLEOTIDE SEQUENCE [LARGE SCALE GENOMIC DNA]</scope>
    <source>
        <strain evidence="3">DSM 100886 HEG_-6_39</strain>
    </source>
</reference>
<sequence>MRPDVSVVIPTRNSQATIEKAIACVQAQSDCTVECIVVDDSTDATRSVAADAGARVIPGRGQGVSAARNLGTASARGWYIAYLDADDSWAPMKLAMQLRLIQAERDLAMVGTQFEIAGDLGGTRQLQVEDASLRGLSPVEFLASPRLPASVFLVRSDVARVVRFPDGVSDGEDTIYAAEMRTHGLIGCVEQVLMTRHLRPGSLSHSPGHVSKNFLARLAYLRHHWEGLGATDYASAERVLVHTQVEDAWAYYWRGDFENFRLQRRELRESWPVDIPVPTGLTKRTWPDLMVRLRRHVLQGRS</sequence>
<dbReference type="InterPro" id="IPR001173">
    <property type="entry name" value="Glyco_trans_2-like"/>
</dbReference>
<dbReference type="PANTHER" id="PTHR43685">
    <property type="entry name" value="GLYCOSYLTRANSFERASE"/>
    <property type="match status" value="1"/>
</dbReference>
<dbReference type="InterPro" id="IPR029044">
    <property type="entry name" value="Nucleotide-diphossugar_trans"/>
</dbReference>
<dbReference type="PANTHER" id="PTHR43685:SF2">
    <property type="entry name" value="GLYCOSYLTRANSFERASE 2-LIKE DOMAIN-CONTAINING PROTEIN"/>
    <property type="match status" value="1"/>
</dbReference>
<protein>
    <submittedName>
        <fullName evidence="2">Glycosyltransferase EpsH</fullName>
        <ecNumber evidence="2">2.4.-.-</ecNumber>
    </submittedName>
</protein>
<dbReference type="Gene3D" id="3.90.550.10">
    <property type="entry name" value="Spore Coat Polysaccharide Biosynthesis Protein SpsA, Chain A"/>
    <property type="match status" value="1"/>
</dbReference>
<dbReference type="Pfam" id="PF00535">
    <property type="entry name" value="Glycos_transf_2"/>
    <property type="match status" value="1"/>
</dbReference>
<name>A0A143PPI5_LUTPR</name>
<dbReference type="CDD" id="cd00761">
    <property type="entry name" value="Glyco_tranf_GTA_type"/>
    <property type="match status" value="1"/>
</dbReference>
<dbReference type="OrthoDB" id="111731at2"/>
<keyword evidence="3" id="KW-1185">Reference proteome</keyword>
<dbReference type="GO" id="GO:0016757">
    <property type="term" value="F:glycosyltransferase activity"/>
    <property type="evidence" value="ECO:0007669"/>
    <property type="project" value="UniProtKB-KW"/>
</dbReference>
<feature type="domain" description="Glycosyltransferase 2-like" evidence="1">
    <location>
        <begin position="6"/>
        <end position="125"/>
    </location>
</feature>
<dbReference type="EC" id="2.4.-.-" evidence="2"/>
<evidence type="ECO:0000313" key="3">
    <source>
        <dbReference type="Proteomes" id="UP000076079"/>
    </source>
</evidence>
<keyword evidence="2" id="KW-0808">Transferase</keyword>
<dbReference type="SUPFAM" id="SSF53448">
    <property type="entry name" value="Nucleotide-diphospho-sugar transferases"/>
    <property type="match status" value="1"/>
</dbReference>
<dbReference type="RefSeq" id="WP_110171751.1">
    <property type="nucleotide sequence ID" value="NZ_CP015136.1"/>
</dbReference>
<dbReference type="KEGG" id="abac:LuPra_03301"/>
<accession>A0A143PPI5</accession>
<dbReference type="InterPro" id="IPR050834">
    <property type="entry name" value="Glycosyltransf_2"/>
</dbReference>